<name>A0ABD7E5N4_9GAMM</name>
<proteinExistence type="predicted"/>
<dbReference type="EMBL" id="CP070505">
    <property type="protein sequence ID" value="QSL95273.1"/>
    <property type="molecule type" value="Genomic_DNA"/>
</dbReference>
<feature type="compositionally biased region" description="Basic residues" evidence="1">
    <location>
        <begin position="45"/>
        <end position="60"/>
    </location>
</feature>
<accession>A0ABD7E5N4</accession>
<feature type="region of interest" description="Disordered" evidence="1">
    <location>
        <begin position="44"/>
        <end position="73"/>
    </location>
</feature>
<gene>
    <name evidence="2" type="ORF">JWV26_23100</name>
</gene>
<dbReference type="RefSeq" id="WP_206419275.1">
    <property type="nucleotide sequence ID" value="NZ_CP070505.1"/>
</dbReference>
<evidence type="ECO:0000313" key="3">
    <source>
        <dbReference type="Proteomes" id="UP000663658"/>
    </source>
</evidence>
<feature type="compositionally biased region" description="Basic and acidic residues" evidence="1">
    <location>
        <begin position="62"/>
        <end position="73"/>
    </location>
</feature>
<evidence type="ECO:0000313" key="2">
    <source>
        <dbReference type="EMBL" id="QSL95273.1"/>
    </source>
</evidence>
<sequence length="73" mass="7933">MATSNKAMGTRSALRDMGYIQVVIIKEKPAAGAGSSWRLVAARPLKTRRRGRQGKARQGKAKVTEKAEFTGCK</sequence>
<organism evidence="2 3">
    <name type="scientific">Ectopseudomonas toyotomiensis</name>
    <dbReference type="NCBI Taxonomy" id="554344"/>
    <lineage>
        <taxon>Bacteria</taxon>
        <taxon>Pseudomonadati</taxon>
        <taxon>Pseudomonadota</taxon>
        <taxon>Gammaproteobacteria</taxon>
        <taxon>Pseudomonadales</taxon>
        <taxon>Pseudomonadaceae</taxon>
        <taxon>Ectopseudomonas</taxon>
    </lineage>
</organism>
<dbReference type="KEGG" id="pty:JWV26_23100"/>
<dbReference type="Proteomes" id="UP000663658">
    <property type="component" value="Chromosome"/>
</dbReference>
<protein>
    <submittedName>
        <fullName evidence="2">Uncharacterized protein</fullName>
    </submittedName>
</protein>
<dbReference type="AlphaFoldDB" id="A0ABD7E5N4"/>
<evidence type="ECO:0000256" key="1">
    <source>
        <dbReference type="SAM" id="MobiDB-lite"/>
    </source>
</evidence>
<reference evidence="2 3" key="1">
    <citation type="submission" date="2021-02" db="EMBL/GenBank/DDBJ databases">
        <title>Whole genome sequencing of Pseudomonas alcaliphila strain SM2.</title>
        <authorList>
            <person name="Alshamsi M.S."/>
            <person name="Sudalaimuthuasari N."/>
            <person name="Kundu B."/>
            <person name="AlMaskari R.S."/>
            <person name="Elmahi Y."/>
            <person name="Mundra S."/>
            <person name="Chandran S."/>
            <person name="Malik S."/>
            <person name="Hazzouri K.M."/>
            <person name="Amiri K.M.A."/>
        </authorList>
    </citation>
    <scope>NUCLEOTIDE SEQUENCE [LARGE SCALE GENOMIC DNA]</scope>
    <source>
        <strain evidence="2 3">SM2</strain>
    </source>
</reference>